<dbReference type="Proteomes" id="UP000641853">
    <property type="component" value="Unassembled WGS sequence"/>
</dbReference>
<sequence length="608" mass="64754">MWDSHFRVGGAAGSNLGLADCPIGGDAVNRKCMGASMLMHITGDASGYFENVWAWVADHDLDSPLNALATESPDGVPLNVQTDISVYVGRGILIESQGPTWLYGTASEHAQMYQYQLSNAANIYMGHMQTETPYYQPKPNALSPYTANSYFPSDPTYKDCSDDLCRGAWALRVLNSTDVFIYSAGFYSWFQAYDESCVSVEHCQQSLIQTNYAKGLWMYNIFTKGNVEVVSPEGGLPALLFNDTTRNGFTSEIAAWLSLSTGGGDIGSDGDDSGAVYIDPVIWSEPDDGRNISCYPPCTYVLPPTTLPTARTFVYPTLVTVIGVGYEVPTYYEDNGSTTTTTTYITSTTTTTLTIPDVVTPVVGFWDVTIEPSVTASVIIPTPSIIQSAFNITWPPLVRNSITYPGTVVPFYPPPWTPDPPSSTPTPTATSTSTSSTTIGGGSTSTSTSTSTTTIGGGGSKTTGSHDHDYPAVTHHSGPPKPKCTDRRICGVGCHEGLGGLLNRIFHVCNPCWTGCGGIDSPNNFPNDPNDTPDNEDDPNGDPSESRSECSTATYSSCSTACVTASSTSSCSSTCRDIVGCDTTGTSMVGTYTLPPILAGTAETWTDH</sequence>
<dbReference type="InterPro" id="IPR011050">
    <property type="entry name" value="Pectin_lyase_fold/virulence"/>
</dbReference>
<evidence type="ECO:0000256" key="4">
    <source>
        <dbReference type="SAM" id="MobiDB-lite"/>
    </source>
</evidence>
<comment type="caution">
    <text evidence="6">The sequence shown here is derived from an EMBL/GenBank/DDBJ whole genome shotgun (WGS) entry which is preliminary data.</text>
</comment>
<keyword evidence="7" id="KW-1185">Reference proteome</keyword>
<dbReference type="PROSITE" id="PS50206">
    <property type="entry name" value="RHODANESE_3"/>
    <property type="match status" value="1"/>
</dbReference>
<feature type="region of interest" description="Disordered" evidence="4">
    <location>
        <begin position="415"/>
        <end position="483"/>
    </location>
</feature>
<dbReference type="AlphaFoldDB" id="A0A8H6VE57"/>
<comment type="subcellular location">
    <subcellularLocation>
        <location evidence="1">Secreted</location>
    </subcellularLocation>
</comment>
<dbReference type="InterPro" id="IPR012334">
    <property type="entry name" value="Pectin_lyas_fold"/>
</dbReference>
<evidence type="ECO:0000256" key="3">
    <source>
        <dbReference type="ARBA" id="ARBA00022729"/>
    </source>
</evidence>
<feature type="domain" description="Rhodanese" evidence="5">
    <location>
        <begin position="165"/>
        <end position="198"/>
    </location>
</feature>
<feature type="compositionally biased region" description="Low complexity" evidence="4">
    <location>
        <begin position="425"/>
        <end position="454"/>
    </location>
</feature>
<accession>A0A8H6VE57</accession>
<dbReference type="GO" id="GO:0005576">
    <property type="term" value="C:extracellular region"/>
    <property type="evidence" value="ECO:0007669"/>
    <property type="project" value="UniProtKB-SubCell"/>
</dbReference>
<dbReference type="InterPro" id="IPR001763">
    <property type="entry name" value="Rhodanese-like_dom"/>
</dbReference>
<gene>
    <name evidence="6" type="ORF">CNMCM7691_007065</name>
</gene>
<organism evidence="6 7">
    <name type="scientific">Aspergillus felis</name>
    <dbReference type="NCBI Taxonomy" id="1287682"/>
    <lineage>
        <taxon>Eukaryota</taxon>
        <taxon>Fungi</taxon>
        <taxon>Dikarya</taxon>
        <taxon>Ascomycota</taxon>
        <taxon>Pezizomycotina</taxon>
        <taxon>Eurotiomycetes</taxon>
        <taxon>Eurotiomycetidae</taxon>
        <taxon>Eurotiales</taxon>
        <taxon>Aspergillaceae</taxon>
        <taxon>Aspergillus</taxon>
        <taxon>Aspergillus subgen. Fumigati</taxon>
    </lineage>
</organism>
<reference evidence="6" key="1">
    <citation type="submission" date="2020-06" db="EMBL/GenBank/DDBJ databases">
        <title>Draft genome sequences of strains closely related to Aspergillus parafelis and Aspergillus hiratsukae.</title>
        <authorList>
            <person name="Dos Santos R.A.C."/>
            <person name="Rivero-Menendez O."/>
            <person name="Steenwyk J.L."/>
            <person name="Mead M.E."/>
            <person name="Goldman G.H."/>
            <person name="Alastruey-Izquierdo A."/>
            <person name="Rokas A."/>
        </authorList>
    </citation>
    <scope>NUCLEOTIDE SEQUENCE</scope>
    <source>
        <strain evidence="6">CNM-CM7691</strain>
    </source>
</reference>
<dbReference type="EMBL" id="JACBAG010001458">
    <property type="protein sequence ID" value="KAF7184859.1"/>
    <property type="molecule type" value="Genomic_DNA"/>
</dbReference>
<evidence type="ECO:0000313" key="6">
    <source>
        <dbReference type="EMBL" id="KAF7184859.1"/>
    </source>
</evidence>
<keyword evidence="2" id="KW-0964">Secreted</keyword>
<keyword evidence="3" id="KW-0732">Signal</keyword>
<evidence type="ECO:0000256" key="1">
    <source>
        <dbReference type="ARBA" id="ARBA00004613"/>
    </source>
</evidence>
<evidence type="ECO:0000259" key="5">
    <source>
        <dbReference type="PROSITE" id="PS50206"/>
    </source>
</evidence>
<feature type="region of interest" description="Disordered" evidence="4">
    <location>
        <begin position="524"/>
        <end position="548"/>
    </location>
</feature>
<feature type="compositionally biased region" description="Acidic residues" evidence="4">
    <location>
        <begin position="531"/>
        <end position="540"/>
    </location>
</feature>
<name>A0A8H6VE57_9EURO</name>
<proteinExistence type="predicted"/>
<evidence type="ECO:0000256" key="2">
    <source>
        <dbReference type="ARBA" id="ARBA00022525"/>
    </source>
</evidence>
<protein>
    <recommendedName>
        <fullName evidence="5">Rhodanese domain-containing protein</fullName>
    </recommendedName>
</protein>
<feature type="compositionally biased region" description="Pro residues" evidence="4">
    <location>
        <begin position="415"/>
        <end position="424"/>
    </location>
</feature>
<dbReference type="Gene3D" id="2.160.20.10">
    <property type="entry name" value="Single-stranded right-handed beta-helix, Pectin lyase-like"/>
    <property type="match status" value="1"/>
</dbReference>
<dbReference type="SUPFAM" id="SSF51126">
    <property type="entry name" value="Pectin lyase-like"/>
    <property type="match status" value="1"/>
</dbReference>
<evidence type="ECO:0000313" key="7">
    <source>
        <dbReference type="Proteomes" id="UP000641853"/>
    </source>
</evidence>